<accession>A0ABS5NJ87</accession>
<proteinExistence type="predicted"/>
<evidence type="ECO:0000313" key="4">
    <source>
        <dbReference type="Proteomes" id="UP000676853"/>
    </source>
</evidence>
<dbReference type="InterPro" id="IPR010031">
    <property type="entry name" value="FAD_lactone_oxidase-like"/>
</dbReference>
<dbReference type="PROSITE" id="PS51387">
    <property type="entry name" value="FAD_PCMH"/>
    <property type="match status" value="1"/>
</dbReference>
<dbReference type="InterPro" id="IPR016171">
    <property type="entry name" value="Vanillyl_alc_oxidase_C-sub2"/>
</dbReference>
<dbReference type="RefSeq" id="WP_212555401.1">
    <property type="nucleotide sequence ID" value="NZ_JAGXOE010000154.1"/>
</dbReference>
<dbReference type="SUPFAM" id="SSF56176">
    <property type="entry name" value="FAD-binding/transporter-associated domain-like"/>
    <property type="match status" value="1"/>
</dbReference>
<dbReference type="EMBL" id="JAGXOE010000154">
    <property type="protein sequence ID" value="MBS4104356.1"/>
    <property type="molecule type" value="Genomic_DNA"/>
</dbReference>
<evidence type="ECO:0000313" key="3">
    <source>
        <dbReference type="EMBL" id="MBS4104356.1"/>
    </source>
</evidence>
<keyword evidence="4" id="KW-1185">Reference proteome</keyword>
<dbReference type="PANTHER" id="PTHR43762">
    <property type="entry name" value="L-GULONOLACTONE OXIDASE"/>
    <property type="match status" value="1"/>
</dbReference>
<dbReference type="InterPro" id="IPR036318">
    <property type="entry name" value="FAD-bd_PCMH-like_sf"/>
</dbReference>
<dbReference type="InterPro" id="IPR016166">
    <property type="entry name" value="FAD-bd_PCMH"/>
</dbReference>
<dbReference type="Pfam" id="PF01565">
    <property type="entry name" value="FAD_binding_4"/>
    <property type="match status" value="1"/>
</dbReference>
<gene>
    <name evidence="3" type="ORF">KFZ73_24400</name>
</gene>
<name>A0ABS5NJ87_TSUPA</name>
<comment type="caution">
    <text evidence="3">The sequence shown here is derived from an EMBL/GenBank/DDBJ whole genome shotgun (WGS) entry which is preliminary data.</text>
</comment>
<dbReference type="InterPro" id="IPR007173">
    <property type="entry name" value="ALO_C"/>
</dbReference>
<dbReference type="InterPro" id="IPR006094">
    <property type="entry name" value="Oxid_FAD_bind_N"/>
</dbReference>
<dbReference type="Proteomes" id="UP000676853">
    <property type="component" value="Unassembled WGS sequence"/>
</dbReference>
<feature type="domain" description="FAD-binding PCMH-type" evidence="2">
    <location>
        <begin position="21"/>
        <end position="206"/>
    </location>
</feature>
<dbReference type="InterPro" id="IPR016169">
    <property type="entry name" value="FAD-bd_PCMH_sub2"/>
</dbReference>
<sequence>MTAVSNELPVQTRALNGWSRTNPVNAHVLATNDVETISEAVRRVAEQNADAPAHLRNGVIARGLGRSYNESAQNRAGLTVDMTPLNRIHRIDGDGLTVDVDAGVSLDALMRALLPLGLWLPVLPGTRQVTVGGAIAHDIHGKSHHSTGSFGNQVVDLQLLVADGRVLTLAPGGTPDDLDGTLYWATVAGLGLTGIILRARLRLQRTETAYFLADGIVTHDIDETIDLHKTGWNDAADYSAGAFDAVSKEPKLGRGYFTRGRLATVDELPAKLRRNPLKFDAPQLFTVPDVFPNGLGNRFNFGIMSEGYFRSGSNFEGKVLNISAFLHPLDFMAEWNRFYGSKGFLQYQFVIPPDRLDDFKPLLRSVRTSGHASFVNVLKMFGEGNPAPLSFPTPGMTVTFDFAIRKDIARLVSELDRRVLDMGGRLYSAKDSCTSAATFHSMYPRIDEWIATRRRIDPAGVFVSDMAKRLELV</sequence>
<dbReference type="PANTHER" id="PTHR43762:SF1">
    <property type="entry name" value="D-ARABINONO-1,4-LACTONE OXIDASE"/>
    <property type="match status" value="1"/>
</dbReference>
<organism evidence="3 4">
    <name type="scientific">Tsukamurella paurometabola</name>
    <name type="common">Corynebacterium paurometabolum</name>
    <dbReference type="NCBI Taxonomy" id="2061"/>
    <lineage>
        <taxon>Bacteria</taxon>
        <taxon>Bacillati</taxon>
        <taxon>Actinomycetota</taxon>
        <taxon>Actinomycetes</taxon>
        <taxon>Mycobacteriales</taxon>
        <taxon>Tsukamurellaceae</taxon>
        <taxon>Tsukamurella</taxon>
    </lineage>
</organism>
<evidence type="ECO:0000259" key="2">
    <source>
        <dbReference type="PROSITE" id="PS51387"/>
    </source>
</evidence>
<protein>
    <submittedName>
        <fullName evidence="3">FAD-binding oxidoreductase</fullName>
    </submittedName>
</protein>
<keyword evidence="1" id="KW-0560">Oxidoreductase</keyword>
<dbReference type="Gene3D" id="1.10.45.10">
    <property type="entry name" value="Vanillyl-alcohol Oxidase, Chain A, domain 4"/>
    <property type="match status" value="1"/>
</dbReference>
<dbReference type="Gene3D" id="3.30.465.10">
    <property type="match status" value="1"/>
</dbReference>
<dbReference type="Pfam" id="PF04030">
    <property type="entry name" value="ALO"/>
    <property type="match status" value="1"/>
</dbReference>
<reference evidence="3 4" key="1">
    <citation type="submission" date="2021-04" db="EMBL/GenBank/DDBJ databases">
        <title>Whole genome sequence analysis of a thiophenic sulfur metabolizing bacteria.</title>
        <authorList>
            <person name="Akhtar N."/>
            <person name="Akram J."/>
            <person name="Aslam A."/>
        </authorList>
    </citation>
    <scope>NUCLEOTIDE SEQUENCE [LARGE SCALE GENOMIC DNA]</scope>
    <source>
        <strain evidence="3 4">3OW</strain>
    </source>
</reference>
<evidence type="ECO:0000256" key="1">
    <source>
        <dbReference type="ARBA" id="ARBA00023002"/>
    </source>
</evidence>